<proteinExistence type="predicted"/>
<dbReference type="AlphaFoldDB" id="A0A6H1ZPS7"/>
<gene>
    <name evidence="3" type="ORF">MM415A00356_0011</name>
    <name evidence="2" type="ORF">MM415B00404_0044</name>
    <name evidence="1" type="ORF">TM448A01405_0013</name>
</gene>
<protein>
    <submittedName>
        <fullName evidence="1">Uncharacterized protein</fullName>
    </submittedName>
</protein>
<evidence type="ECO:0000313" key="2">
    <source>
        <dbReference type="EMBL" id="QJA65342.1"/>
    </source>
</evidence>
<name>A0A6H1ZPS7_9ZZZZ</name>
<organism evidence="1">
    <name type="scientific">viral metagenome</name>
    <dbReference type="NCBI Taxonomy" id="1070528"/>
    <lineage>
        <taxon>unclassified sequences</taxon>
        <taxon>metagenomes</taxon>
        <taxon>organismal metagenomes</taxon>
    </lineage>
</organism>
<evidence type="ECO:0000313" key="1">
    <source>
        <dbReference type="EMBL" id="QJA49574.1"/>
    </source>
</evidence>
<evidence type="ECO:0000313" key="3">
    <source>
        <dbReference type="EMBL" id="QJA82862.1"/>
    </source>
</evidence>
<dbReference type="EMBL" id="MT142498">
    <property type="protein sequence ID" value="QJA82862.1"/>
    <property type="molecule type" value="Genomic_DNA"/>
</dbReference>
<reference evidence="1" key="1">
    <citation type="submission" date="2020-03" db="EMBL/GenBank/DDBJ databases">
        <title>The deep terrestrial virosphere.</title>
        <authorList>
            <person name="Holmfeldt K."/>
            <person name="Nilsson E."/>
            <person name="Simone D."/>
            <person name="Lopez-Fernandez M."/>
            <person name="Wu X."/>
            <person name="de Brujin I."/>
            <person name="Lundin D."/>
            <person name="Andersson A."/>
            <person name="Bertilsson S."/>
            <person name="Dopson M."/>
        </authorList>
    </citation>
    <scope>NUCLEOTIDE SEQUENCE</scope>
    <source>
        <strain evidence="3">MM415A00356</strain>
        <strain evidence="2">MM415B00404</strain>
        <strain evidence="1">TM448A01405</strain>
    </source>
</reference>
<sequence>MSNRGQKTSGKAIRDAERARGWKVNLAPYKDTVPVFNEQGGPIMRGTEQLTETVDFDVKETLASMCFNRDLQLEPEGMFKAKAIADKIRGANKTVMLDNAEMEHIRKAYKALKGLPERFVEFLTRIRDAEEITLGEIKED</sequence>
<accession>A0A6H1ZPS7</accession>
<dbReference type="EMBL" id="MT144143">
    <property type="protein sequence ID" value="QJA49574.1"/>
    <property type="molecule type" value="Genomic_DNA"/>
</dbReference>
<dbReference type="EMBL" id="MT141536">
    <property type="protein sequence ID" value="QJA65342.1"/>
    <property type="molecule type" value="Genomic_DNA"/>
</dbReference>